<evidence type="ECO:0008006" key="3">
    <source>
        <dbReference type="Google" id="ProtNLM"/>
    </source>
</evidence>
<evidence type="ECO:0000313" key="1">
    <source>
        <dbReference type="EMBL" id="CAI9581107.1"/>
    </source>
</evidence>
<sequence length="290" mass="33048">MRFIWADKHSRVSKSTLFAHRLQGGLGVPNIAPLSMLHASSDVPLWVLLETCAPNCASPCPIALSPIDDSSTLVASPPLLPIINNPLFPPGLDHPGAFSWWVTNGFSQVRHFLIFRSFPTWDSLRESRNIPPAEFFRYLQLRHWLLSLRGTSAFPYQKSAFEQLCQLRPGAPGLISLLYAALNRRSSHTSLSYVVQWERDLGVAVDPEDWNKAWSLIAKCSFNTTTLEAAYKVLFRWYWVPARLARANPACSDQCFRGCSHRGDVLHIWWSCPRLFRFWSRVFGLLFTLF</sequence>
<dbReference type="EMBL" id="CATNWA010015241">
    <property type="protein sequence ID" value="CAI9581107.1"/>
    <property type="molecule type" value="Genomic_DNA"/>
</dbReference>
<keyword evidence="2" id="KW-1185">Reference proteome</keyword>
<gene>
    <name evidence="1" type="ORF">SPARVUS_LOCUS9398605</name>
</gene>
<reference evidence="1" key="1">
    <citation type="submission" date="2023-05" db="EMBL/GenBank/DDBJ databases">
        <authorList>
            <person name="Stuckert A."/>
        </authorList>
    </citation>
    <scope>NUCLEOTIDE SEQUENCE</scope>
</reference>
<name>A0ABN9ECE3_9NEOB</name>
<evidence type="ECO:0000313" key="2">
    <source>
        <dbReference type="Proteomes" id="UP001162483"/>
    </source>
</evidence>
<feature type="non-terminal residue" evidence="1">
    <location>
        <position position="290"/>
    </location>
</feature>
<comment type="caution">
    <text evidence="1">The sequence shown here is derived from an EMBL/GenBank/DDBJ whole genome shotgun (WGS) entry which is preliminary data.</text>
</comment>
<accession>A0ABN9ECE3</accession>
<proteinExistence type="predicted"/>
<organism evidence="1 2">
    <name type="scientific">Staurois parvus</name>
    <dbReference type="NCBI Taxonomy" id="386267"/>
    <lineage>
        <taxon>Eukaryota</taxon>
        <taxon>Metazoa</taxon>
        <taxon>Chordata</taxon>
        <taxon>Craniata</taxon>
        <taxon>Vertebrata</taxon>
        <taxon>Euteleostomi</taxon>
        <taxon>Amphibia</taxon>
        <taxon>Batrachia</taxon>
        <taxon>Anura</taxon>
        <taxon>Neobatrachia</taxon>
        <taxon>Ranoidea</taxon>
        <taxon>Ranidae</taxon>
        <taxon>Staurois</taxon>
    </lineage>
</organism>
<dbReference type="Proteomes" id="UP001162483">
    <property type="component" value="Unassembled WGS sequence"/>
</dbReference>
<protein>
    <recommendedName>
        <fullName evidence="3">Reverse transcriptase zinc-binding domain-containing protein</fullName>
    </recommendedName>
</protein>